<gene>
    <name evidence="1" type="ORF">EVA_02438</name>
</gene>
<proteinExistence type="predicted"/>
<dbReference type="EMBL" id="AMCI01000387">
    <property type="protein sequence ID" value="EJX09455.1"/>
    <property type="molecule type" value="Genomic_DNA"/>
</dbReference>
<comment type="caution">
    <text evidence="1">The sequence shown here is derived from an EMBL/GenBank/DDBJ whole genome shotgun (WGS) entry which is preliminary data.</text>
</comment>
<reference evidence="1" key="1">
    <citation type="journal article" date="2012" name="PLoS ONE">
        <title>Gene sets for utilization of primary and secondary nutrition supplies in the distal gut of endangered iberian lynx.</title>
        <authorList>
            <person name="Alcaide M."/>
            <person name="Messina E."/>
            <person name="Richter M."/>
            <person name="Bargiela R."/>
            <person name="Peplies J."/>
            <person name="Huws S.A."/>
            <person name="Newbold C.J."/>
            <person name="Golyshin P.N."/>
            <person name="Simon M.A."/>
            <person name="Lopez G."/>
            <person name="Yakimov M.M."/>
            <person name="Ferrer M."/>
        </authorList>
    </citation>
    <scope>NUCLEOTIDE SEQUENCE</scope>
</reference>
<evidence type="ECO:0000313" key="1">
    <source>
        <dbReference type="EMBL" id="EJX09455.1"/>
    </source>
</evidence>
<name>J9H5Z6_9ZZZZ</name>
<sequence>MVRKHCCLTLPPTACCKVKTARVIKICTIKQEELFKYIK</sequence>
<organism evidence="1">
    <name type="scientific">gut metagenome</name>
    <dbReference type="NCBI Taxonomy" id="749906"/>
    <lineage>
        <taxon>unclassified sequences</taxon>
        <taxon>metagenomes</taxon>
        <taxon>organismal metagenomes</taxon>
    </lineage>
</organism>
<dbReference type="AlphaFoldDB" id="J9H5Z6"/>
<protein>
    <submittedName>
        <fullName evidence="1">Uncharacterized protein</fullName>
    </submittedName>
</protein>
<accession>J9H5Z6</accession>